<dbReference type="KEGG" id="gom:D7316_00241"/>
<reference evidence="3 4" key="1">
    <citation type="submission" date="2018-11" db="EMBL/GenBank/DDBJ databases">
        <title>Gordonia insulae sp. nov., isolated from an island soil.</title>
        <authorList>
            <person name="Kim Y.S."/>
            <person name="Kim S.B."/>
        </authorList>
    </citation>
    <scope>NUCLEOTIDE SEQUENCE [LARGE SCALE GENOMIC DNA]</scope>
    <source>
        <strain evidence="3 4">MMS17-SY073</strain>
    </source>
</reference>
<feature type="signal peptide" evidence="2">
    <location>
        <begin position="1"/>
        <end position="24"/>
    </location>
</feature>
<protein>
    <recommendedName>
        <fullName evidence="5">Peptidase MA-like domain-containing protein</fullName>
    </recommendedName>
</protein>
<evidence type="ECO:0000313" key="3">
    <source>
        <dbReference type="EMBL" id="AZG43672.1"/>
    </source>
</evidence>
<keyword evidence="2" id="KW-0732">Signal</keyword>
<feature type="chain" id="PRO_5038938672" description="Peptidase MA-like domain-containing protein" evidence="2">
    <location>
        <begin position="25"/>
        <end position="496"/>
    </location>
</feature>
<feature type="region of interest" description="Disordered" evidence="1">
    <location>
        <begin position="100"/>
        <end position="144"/>
    </location>
</feature>
<dbReference type="RefSeq" id="WP_331852554.1">
    <property type="nucleotide sequence ID" value="NZ_CP033972.1"/>
</dbReference>
<dbReference type="EMBL" id="CP033972">
    <property type="protein sequence ID" value="AZG43672.1"/>
    <property type="molecule type" value="Genomic_DNA"/>
</dbReference>
<gene>
    <name evidence="3" type="ORF">D7316_00241</name>
</gene>
<evidence type="ECO:0000256" key="2">
    <source>
        <dbReference type="SAM" id="SignalP"/>
    </source>
</evidence>
<accession>A0A3G8JGM1</accession>
<feature type="compositionally biased region" description="Low complexity" evidence="1">
    <location>
        <begin position="122"/>
        <end position="136"/>
    </location>
</feature>
<dbReference type="AlphaFoldDB" id="A0A3G8JGM1"/>
<evidence type="ECO:0008006" key="5">
    <source>
        <dbReference type="Google" id="ProtNLM"/>
    </source>
</evidence>
<sequence length="496" mass="52077">MIRPDRMCRSAAVCSGLVVAAVLAGCGGPQESTSADPSSSTPTTTSVNVYEQQRAAGVQATLDDLGKALRGGDRARMNELVDAAASPQFRQRLQTSMANLSPHEMPDERPARSPSSTARPDGSTSGAAPSTPPTSSERIPPRGTALELDDFGYRLTPTEEAETPVPTQLQARLDAQGSSDTWVAPVELHYALGGAATPGIDEPDVVVPGQLVMARYGDAWKVVGDATVVGGTPAPTQLWDLPGLAADDVSTAGGTSVIASYPDTAAVVARARRLLPGSIAAVTEFWGADWPRRAVVVATDTPAEFRGLAQSSATDITGAAAATVYSRVDTDDRTAIGQRVILTPSAGELPEPALGVVLRHELTHVAARVVTAPGAPLWITEGVPEYVGRKGTYTRFEDAAPDLAMQIRAGELPTGLPADGDFAVDADRSMVAYQSAWSVAAYVADRYGEDDLKKLYTGVAGTDDPRRQDAAIKDALGVPRAELVAGWRRWLTDQVR</sequence>
<proteinExistence type="predicted"/>
<name>A0A3G8JGM1_9ACTN</name>
<dbReference type="Proteomes" id="UP000271469">
    <property type="component" value="Chromosome"/>
</dbReference>
<keyword evidence="4" id="KW-1185">Reference proteome</keyword>
<evidence type="ECO:0000313" key="4">
    <source>
        <dbReference type="Proteomes" id="UP000271469"/>
    </source>
</evidence>
<evidence type="ECO:0000256" key="1">
    <source>
        <dbReference type="SAM" id="MobiDB-lite"/>
    </source>
</evidence>
<organism evidence="3 4">
    <name type="scientific">Gordonia insulae</name>
    <dbReference type="NCBI Taxonomy" id="2420509"/>
    <lineage>
        <taxon>Bacteria</taxon>
        <taxon>Bacillati</taxon>
        <taxon>Actinomycetota</taxon>
        <taxon>Actinomycetes</taxon>
        <taxon>Mycobacteriales</taxon>
        <taxon>Gordoniaceae</taxon>
        <taxon>Gordonia</taxon>
    </lineage>
</organism>
<dbReference type="PROSITE" id="PS51257">
    <property type="entry name" value="PROKAR_LIPOPROTEIN"/>
    <property type="match status" value="1"/>
</dbReference>